<dbReference type="KEGG" id="slac:SKTS_24840"/>
<organism evidence="3 4">
    <name type="scientific">Sulfurimicrobium lacus</name>
    <dbReference type="NCBI Taxonomy" id="2715678"/>
    <lineage>
        <taxon>Bacteria</taxon>
        <taxon>Pseudomonadati</taxon>
        <taxon>Pseudomonadota</taxon>
        <taxon>Betaproteobacteria</taxon>
        <taxon>Nitrosomonadales</taxon>
        <taxon>Sulfuricellaceae</taxon>
        <taxon>Sulfurimicrobium</taxon>
    </lineage>
</organism>
<gene>
    <name evidence="3" type="ORF">SKTS_24840</name>
</gene>
<dbReference type="RefSeq" id="WP_188200229.1">
    <property type="nucleotide sequence ID" value="NZ_AP022853.1"/>
</dbReference>
<evidence type="ECO:0000313" key="3">
    <source>
        <dbReference type="EMBL" id="BCB27598.1"/>
    </source>
</evidence>
<reference evidence="4" key="1">
    <citation type="submission" date="2020-03" db="EMBL/GenBank/DDBJ databases">
        <title>Complete genome sequence of sulfur-oxidizing bacterium skT11.</title>
        <authorList>
            <person name="Kanda M."/>
            <person name="Kojima H."/>
            <person name="Fukui M."/>
        </authorList>
    </citation>
    <scope>NUCLEOTIDE SEQUENCE [LARGE SCALE GENOMIC DNA]</scope>
    <source>
        <strain evidence="4">skT11</strain>
    </source>
</reference>
<evidence type="ECO:0000256" key="1">
    <source>
        <dbReference type="SAM" id="MobiDB-lite"/>
    </source>
</evidence>
<keyword evidence="4" id="KW-1185">Reference proteome</keyword>
<dbReference type="Proteomes" id="UP000502260">
    <property type="component" value="Chromosome"/>
</dbReference>
<evidence type="ECO:0000313" key="4">
    <source>
        <dbReference type="Proteomes" id="UP000502260"/>
    </source>
</evidence>
<feature type="chain" id="PRO_5026102646" description="Outer membrane lipoprotein-sorting protein" evidence="2">
    <location>
        <begin position="20"/>
        <end position="295"/>
    </location>
</feature>
<evidence type="ECO:0000256" key="2">
    <source>
        <dbReference type="SAM" id="SignalP"/>
    </source>
</evidence>
<feature type="signal peptide" evidence="2">
    <location>
        <begin position="1"/>
        <end position="19"/>
    </location>
</feature>
<sequence>MRKIAACVLACWLSTVAVANVPDVVPELTAAQIIEKNVAARGGLEAWRKIQSMVWVGHIERPNANAPSLPYVLEQKRPNKTRFQIKSQNQVWVRIYDGTHGWKLRPARNVMPVVEQYTAEELRSAQNGQESFGGPLMDYQAKGIAVALDGVDDVEGHKAYRLSVKFPSGASNHVWVDAETFLEVKYDRQSRSASGQSGTVSVYYRNYGTIEGLQMPLMIESGADTAKATDKMVIDKVLLNPPLEEQIFARPSVPGRPNAASVNMVAPQSIRKPPSTPTSLPGSNPRIFTGSGVAH</sequence>
<name>A0A6F8VD00_9PROT</name>
<dbReference type="EMBL" id="AP022853">
    <property type="protein sequence ID" value="BCB27598.1"/>
    <property type="molecule type" value="Genomic_DNA"/>
</dbReference>
<evidence type="ECO:0008006" key="5">
    <source>
        <dbReference type="Google" id="ProtNLM"/>
    </source>
</evidence>
<feature type="region of interest" description="Disordered" evidence="1">
    <location>
        <begin position="265"/>
        <end position="295"/>
    </location>
</feature>
<dbReference type="AlphaFoldDB" id="A0A6F8VD00"/>
<accession>A0A6F8VD00</accession>
<keyword evidence="2" id="KW-0732">Signal</keyword>
<protein>
    <recommendedName>
        <fullName evidence="5">Outer membrane lipoprotein-sorting protein</fullName>
    </recommendedName>
</protein>
<proteinExistence type="predicted"/>